<reference evidence="1" key="2">
    <citation type="submission" date="2022-03" db="EMBL/GenBank/DDBJ databases">
        <title>Draft title - Genomic analysis of global carrot germplasm unveils the trajectory of domestication and the origin of high carotenoid orange carrot.</title>
        <authorList>
            <person name="Iorizzo M."/>
            <person name="Ellison S."/>
            <person name="Senalik D."/>
            <person name="Macko-Podgorni A."/>
            <person name="Grzebelus D."/>
            <person name="Bostan H."/>
            <person name="Rolling W."/>
            <person name="Curaba J."/>
            <person name="Simon P."/>
        </authorList>
    </citation>
    <scope>NUCLEOTIDE SEQUENCE</scope>
    <source>
        <tissue evidence="1">Leaf</tissue>
    </source>
</reference>
<evidence type="ECO:0000313" key="2">
    <source>
        <dbReference type="Proteomes" id="UP000077755"/>
    </source>
</evidence>
<sequence>MAMRCSSSSPSTFMIMPKPKPKRVELKKPFSRLLMFTKPQTQHQTPLLLRINSSFNNIDIVYEDPCNGIICHTDENGDMICEGYDEGPRLNHQQLARLACNTYGDTKIIDMLQRSWLKVAADKENVAAARYSTTVDSP</sequence>
<protein>
    <submittedName>
        <fullName evidence="1">Uncharacterized protein</fullName>
    </submittedName>
</protein>
<dbReference type="PANTHER" id="PTHR34206">
    <property type="entry name" value="OS06G0193300 PROTEIN"/>
    <property type="match status" value="1"/>
</dbReference>
<accession>A0AAF1ANN2</accession>
<name>A0AAF1ANN2_DAUCS</name>
<dbReference type="EMBL" id="CP093344">
    <property type="protein sequence ID" value="WOG89413.1"/>
    <property type="molecule type" value="Genomic_DNA"/>
</dbReference>
<dbReference type="AlphaFoldDB" id="A0AAF1ANN2"/>
<gene>
    <name evidence="1" type="ORF">DCAR_0208651</name>
</gene>
<proteinExistence type="predicted"/>
<keyword evidence="2" id="KW-1185">Reference proteome</keyword>
<organism evidence="1 2">
    <name type="scientific">Daucus carota subsp. sativus</name>
    <name type="common">Carrot</name>
    <dbReference type="NCBI Taxonomy" id="79200"/>
    <lineage>
        <taxon>Eukaryota</taxon>
        <taxon>Viridiplantae</taxon>
        <taxon>Streptophyta</taxon>
        <taxon>Embryophyta</taxon>
        <taxon>Tracheophyta</taxon>
        <taxon>Spermatophyta</taxon>
        <taxon>Magnoliopsida</taxon>
        <taxon>eudicotyledons</taxon>
        <taxon>Gunneridae</taxon>
        <taxon>Pentapetalae</taxon>
        <taxon>asterids</taxon>
        <taxon>campanulids</taxon>
        <taxon>Apiales</taxon>
        <taxon>Apiaceae</taxon>
        <taxon>Apioideae</taxon>
        <taxon>Scandiceae</taxon>
        <taxon>Daucinae</taxon>
        <taxon>Daucus</taxon>
        <taxon>Daucus sect. Daucus</taxon>
    </lineage>
</organism>
<reference evidence="1" key="1">
    <citation type="journal article" date="2016" name="Nat. Genet.">
        <title>A high-quality carrot genome assembly provides new insights into carotenoid accumulation and asterid genome evolution.</title>
        <authorList>
            <person name="Iorizzo M."/>
            <person name="Ellison S."/>
            <person name="Senalik D."/>
            <person name="Zeng P."/>
            <person name="Satapoomin P."/>
            <person name="Huang J."/>
            <person name="Bowman M."/>
            <person name="Iovene M."/>
            <person name="Sanseverino W."/>
            <person name="Cavagnaro P."/>
            <person name="Yildiz M."/>
            <person name="Macko-Podgorni A."/>
            <person name="Moranska E."/>
            <person name="Grzebelus E."/>
            <person name="Grzebelus D."/>
            <person name="Ashrafi H."/>
            <person name="Zheng Z."/>
            <person name="Cheng S."/>
            <person name="Spooner D."/>
            <person name="Van Deynze A."/>
            <person name="Simon P."/>
        </authorList>
    </citation>
    <scope>NUCLEOTIDE SEQUENCE</scope>
    <source>
        <tissue evidence="1">Leaf</tissue>
    </source>
</reference>
<dbReference type="Proteomes" id="UP000077755">
    <property type="component" value="Chromosome 2"/>
</dbReference>
<evidence type="ECO:0000313" key="1">
    <source>
        <dbReference type="EMBL" id="WOG89413.1"/>
    </source>
</evidence>
<dbReference type="PANTHER" id="PTHR34206:SF1">
    <property type="entry name" value="OS10G0390701 PROTEIN"/>
    <property type="match status" value="1"/>
</dbReference>